<keyword evidence="4" id="KW-1185">Reference proteome</keyword>
<reference evidence="3" key="3">
    <citation type="submission" date="2021-03" db="EMBL/GenBank/DDBJ databases">
        <title>Genomic Encyclopedia of Type Strains, Phase IV (KMG-IV): sequencing the most valuable type-strain genomes for metagenomic binning, comparative biology and taxonomic classification.</title>
        <authorList>
            <person name="Goeker M."/>
        </authorList>
    </citation>
    <scope>NUCLEOTIDE SEQUENCE</scope>
    <source>
        <strain evidence="3">DSM 22443</strain>
    </source>
</reference>
<comment type="caution">
    <text evidence="2">The sequence shown here is derived from an EMBL/GenBank/DDBJ whole genome shotgun (WGS) entry which is preliminary data.</text>
</comment>
<dbReference type="EMBL" id="JAGGKO010000001">
    <property type="protein sequence ID" value="MBP1953613.1"/>
    <property type="molecule type" value="Genomic_DNA"/>
</dbReference>
<evidence type="ECO:0000313" key="3">
    <source>
        <dbReference type="EMBL" id="MBP1953613.1"/>
    </source>
</evidence>
<feature type="region of interest" description="Disordered" evidence="1">
    <location>
        <begin position="1"/>
        <end position="75"/>
    </location>
</feature>
<dbReference type="AlphaFoldDB" id="A0A830FZ26"/>
<protein>
    <submittedName>
        <fullName evidence="2">Uncharacterized protein</fullName>
    </submittedName>
</protein>
<evidence type="ECO:0000313" key="2">
    <source>
        <dbReference type="EMBL" id="GGM63920.1"/>
    </source>
</evidence>
<dbReference type="Proteomes" id="UP000765891">
    <property type="component" value="Unassembled WGS sequence"/>
</dbReference>
<dbReference type="Proteomes" id="UP000614609">
    <property type="component" value="Unassembled WGS sequence"/>
</dbReference>
<dbReference type="EMBL" id="BMOO01000003">
    <property type="protein sequence ID" value="GGM63920.1"/>
    <property type="molecule type" value="Genomic_DNA"/>
</dbReference>
<organism evidence="2 4">
    <name type="scientific">Halarchaeum rubridurum</name>
    <dbReference type="NCBI Taxonomy" id="489911"/>
    <lineage>
        <taxon>Archaea</taxon>
        <taxon>Methanobacteriati</taxon>
        <taxon>Methanobacteriota</taxon>
        <taxon>Stenosarchaea group</taxon>
        <taxon>Halobacteria</taxon>
        <taxon>Halobacteriales</taxon>
        <taxon>Halobacteriaceae</taxon>
    </lineage>
</organism>
<proteinExistence type="predicted"/>
<accession>A0A830FZ26</accession>
<dbReference type="RefSeq" id="WP_188871020.1">
    <property type="nucleotide sequence ID" value="NZ_BMOO01000003.1"/>
</dbReference>
<sequence>MAAASTPSSRPETLHVATKRSTNTEHWDPECPAAQQAKNLAEKPTSAIPDGHYQKCGRCTDKPTETPEGNAGRAGPKRALKAFLADDGETCQHDDPWCRGERDLRAGRLPCQACADAASDGLWQTFLARHDARDDYRGEAL</sequence>
<evidence type="ECO:0000256" key="1">
    <source>
        <dbReference type="SAM" id="MobiDB-lite"/>
    </source>
</evidence>
<reference evidence="2" key="1">
    <citation type="journal article" date="2014" name="Int. J. Syst. Evol. Microbiol.">
        <title>Complete genome sequence of Corynebacterium casei LMG S-19264T (=DSM 44701T), isolated from a smear-ripened cheese.</title>
        <authorList>
            <consortium name="US DOE Joint Genome Institute (JGI-PGF)"/>
            <person name="Walter F."/>
            <person name="Albersmeier A."/>
            <person name="Kalinowski J."/>
            <person name="Ruckert C."/>
        </authorList>
    </citation>
    <scope>NUCLEOTIDE SEQUENCE</scope>
    <source>
        <strain evidence="2">JCM 16108</strain>
    </source>
</reference>
<name>A0A830FZ26_9EURY</name>
<reference evidence="2" key="2">
    <citation type="submission" date="2020-09" db="EMBL/GenBank/DDBJ databases">
        <authorList>
            <person name="Sun Q."/>
            <person name="Ohkuma M."/>
        </authorList>
    </citation>
    <scope>NUCLEOTIDE SEQUENCE</scope>
    <source>
        <strain evidence="2">JCM 16108</strain>
    </source>
</reference>
<gene>
    <name evidence="2" type="ORF">GCM10009017_12500</name>
    <name evidence="3" type="ORF">J2752_000494</name>
</gene>
<evidence type="ECO:0000313" key="4">
    <source>
        <dbReference type="Proteomes" id="UP000614609"/>
    </source>
</evidence>
<feature type="compositionally biased region" description="Polar residues" evidence="1">
    <location>
        <begin position="1"/>
        <end position="11"/>
    </location>
</feature>